<sequence>MEIVKICILVSLFCVINLSKMLIYYLNSFVIFTREFEDCRNHDSLRKNARNLAQASSLRIITKRTFDCSLTSDELMTLLQILYTEMLALNDIVGSILMRINRGEAIDNLGVIVREKLRQRILVEHTKLPELRIQNMENRLLEQMNYVFSNFPANSANILYMYDVFKEELDQSLLVVDYAARQKSEDTRNDILNNLSDIRVAFDARLICNNLTVNEELKIDMVLRIRRRAMDIIEHHLNKDSRANNN</sequence>
<dbReference type="VEuPathDB" id="PlasmoDB:PocGH01_13057900"/>
<gene>
    <name evidence="2" type="primary">PowCR01_130054800</name>
    <name evidence="2" type="ORF">POWCR01_130054800</name>
</gene>
<evidence type="ECO:0000313" key="3">
    <source>
        <dbReference type="Proteomes" id="UP000243200"/>
    </source>
</evidence>
<dbReference type="Proteomes" id="UP000243200">
    <property type="component" value="Chromosome 13"/>
</dbReference>
<dbReference type="VEuPathDB" id="PlasmoDB:POWCR01_130054800"/>
<evidence type="ECO:0000313" key="2">
    <source>
        <dbReference type="EMBL" id="SBT79048.1"/>
    </source>
</evidence>
<dbReference type="AlphaFoldDB" id="A0A1C3KXV8"/>
<protein>
    <recommendedName>
        <fullName evidence="4">Gametocyte associated protein</fullName>
    </recommendedName>
</protein>
<keyword evidence="1" id="KW-0812">Transmembrane</keyword>
<accession>A0A1C3KXV8</accession>
<keyword evidence="1" id="KW-1133">Transmembrane helix</keyword>
<dbReference type="OrthoDB" id="378047at2759"/>
<reference evidence="2 3" key="1">
    <citation type="submission" date="2016-06" db="EMBL/GenBank/DDBJ databases">
        <authorList>
            <consortium name="Pathogen Informatics"/>
        </authorList>
    </citation>
    <scope>NUCLEOTIDE SEQUENCE [LARGE SCALE GENOMIC DNA]</scope>
    <source>
        <strain evidence="2">PowCR01</strain>
    </source>
</reference>
<dbReference type="EMBL" id="LT594517">
    <property type="protein sequence ID" value="SBT79048.1"/>
    <property type="molecule type" value="Genomic_DNA"/>
</dbReference>
<name>A0A1C3KXV8_PLAOA</name>
<proteinExistence type="predicted"/>
<feature type="transmembrane region" description="Helical" evidence="1">
    <location>
        <begin position="7"/>
        <end position="26"/>
    </location>
</feature>
<dbReference type="InterPro" id="IPR036469">
    <property type="entry name" value="Pfg27_sf"/>
</dbReference>
<evidence type="ECO:0008006" key="4">
    <source>
        <dbReference type="Google" id="ProtNLM"/>
    </source>
</evidence>
<organism evidence="2 3">
    <name type="scientific">Plasmodium ovale</name>
    <name type="common">malaria parasite P. ovale</name>
    <dbReference type="NCBI Taxonomy" id="36330"/>
    <lineage>
        <taxon>Eukaryota</taxon>
        <taxon>Sar</taxon>
        <taxon>Alveolata</taxon>
        <taxon>Apicomplexa</taxon>
        <taxon>Aconoidasida</taxon>
        <taxon>Haemosporida</taxon>
        <taxon>Plasmodiidae</taxon>
        <taxon>Plasmodium</taxon>
        <taxon>Plasmodium (Plasmodium)</taxon>
    </lineage>
</organism>
<evidence type="ECO:0000256" key="1">
    <source>
        <dbReference type="SAM" id="Phobius"/>
    </source>
</evidence>
<dbReference type="Gene3D" id="1.10.3030.10">
    <property type="entry name" value="Gametocyte protein Pfg27"/>
    <property type="match status" value="1"/>
</dbReference>
<keyword evidence="1" id="KW-0472">Membrane</keyword>